<dbReference type="Proteomes" id="UP001226867">
    <property type="component" value="Unassembled WGS sequence"/>
</dbReference>
<keyword evidence="2" id="KW-1185">Reference proteome</keyword>
<dbReference type="RefSeq" id="WP_307692132.1">
    <property type="nucleotide sequence ID" value="NZ_JAUSRO010000018.1"/>
</dbReference>
<sequence length="122" mass="14085">MDDIDERRFAAWRADPREGGFSARKLALWLRSQTKCSLKVAYRSMNALPFNAGLEHLIASVRSEITRDLRTRSGLKIIMSENSLSDASRRWAQEQPRDEVRRKVVNGGMPLEGWLTRQRRKG</sequence>
<proteinExistence type="predicted"/>
<dbReference type="EMBL" id="JAUSRO010000018">
    <property type="protein sequence ID" value="MDP9902384.1"/>
    <property type="molecule type" value="Genomic_DNA"/>
</dbReference>
<gene>
    <name evidence="1" type="ORF">J2W36_004661</name>
</gene>
<protein>
    <submittedName>
        <fullName evidence="1">Uncharacterized protein</fullName>
    </submittedName>
</protein>
<evidence type="ECO:0000313" key="1">
    <source>
        <dbReference type="EMBL" id="MDP9902384.1"/>
    </source>
</evidence>
<organism evidence="1 2">
    <name type="scientific">Variovorax ginsengisoli</name>
    <dbReference type="NCBI Taxonomy" id="363844"/>
    <lineage>
        <taxon>Bacteria</taxon>
        <taxon>Pseudomonadati</taxon>
        <taxon>Pseudomonadota</taxon>
        <taxon>Betaproteobacteria</taxon>
        <taxon>Burkholderiales</taxon>
        <taxon>Comamonadaceae</taxon>
        <taxon>Variovorax</taxon>
    </lineage>
</organism>
<comment type="caution">
    <text evidence="1">The sequence shown here is derived from an EMBL/GenBank/DDBJ whole genome shotgun (WGS) entry which is preliminary data.</text>
</comment>
<evidence type="ECO:0000313" key="2">
    <source>
        <dbReference type="Proteomes" id="UP001226867"/>
    </source>
</evidence>
<name>A0ABT9SDG3_9BURK</name>
<accession>A0ABT9SDG3</accession>
<reference evidence="1 2" key="1">
    <citation type="submission" date="2023-07" db="EMBL/GenBank/DDBJ databases">
        <title>Sorghum-associated microbial communities from plants grown in Nebraska, USA.</title>
        <authorList>
            <person name="Schachtman D."/>
        </authorList>
    </citation>
    <scope>NUCLEOTIDE SEQUENCE [LARGE SCALE GENOMIC DNA]</scope>
    <source>
        <strain evidence="1 2">DS1607</strain>
    </source>
</reference>